<dbReference type="Pfam" id="PF13379">
    <property type="entry name" value="NMT1_2"/>
    <property type="match status" value="1"/>
</dbReference>
<evidence type="ECO:0000256" key="1">
    <source>
        <dbReference type="ARBA" id="ARBA00004418"/>
    </source>
</evidence>
<dbReference type="PANTHER" id="PTHR30024:SF47">
    <property type="entry name" value="TAURINE-BINDING PERIPLASMIC PROTEIN"/>
    <property type="match status" value="1"/>
</dbReference>
<keyword evidence="6" id="KW-1185">Reference proteome</keyword>
<dbReference type="RefSeq" id="WP_217334019.1">
    <property type="nucleotide sequence ID" value="NZ_JAHQZT010000004.1"/>
</dbReference>
<feature type="chain" id="PRO_5046977052" evidence="4">
    <location>
        <begin position="27"/>
        <end position="317"/>
    </location>
</feature>
<dbReference type="PROSITE" id="PS51257">
    <property type="entry name" value="PROKAR_LIPOPROTEIN"/>
    <property type="match status" value="1"/>
</dbReference>
<reference evidence="5 6" key="1">
    <citation type="submission" date="2021-06" db="EMBL/GenBank/DDBJ databases">
        <title>Bacterium isolated from marine sediment.</title>
        <authorList>
            <person name="Zhu K.-L."/>
            <person name="Du Z.-J."/>
            <person name="Liang Q.-Y."/>
        </authorList>
    </citation>
    <scope>NUCLEOTIDE SEQUENCE [LARGE SCALE GENOMIC DNA]</scope>
    <source>
        <strain evidence="5 6">A346</strain>
    </source>
</reference>
<dbReference type="EMBL" id="JAHQZT010000004">
    <property type="protein sequence ID" value="MBV0932602.1"/>
    <property type="molecule type" value="Genomic_DNA"/>
</dbReference>
<name>A0ABS6M8J1_9GAMM</name>
<dbReference type="Proteomes" id="UP000755551">
    <property type="component" value="Unassembled WGS sequence"/>
</dbReference>
<organism evidence="5 6">
    <name type="scientific">Marinobacterium weihaiense</name>
    <dbReference type="NCBI Taxonomy" id="2851016"/>
    <lineage>
        <taxon>Bacteria</taxon>
        <taxon>Pseudomonadati</taxon>
        <taxon>Pseudomonadota</taxon>
        <taxon>Gammaproteobacteria</taxon>
        <taxon>Oceanospirillales</taxon>
        <taxon>Oceanospirillaceae</taxon>
        <taxon>Marinobacterium</taxon>
    </lineage>
</organism>
<dbReference type="PANTHER" id="PTHR30024">
    <property type="entry name" value="ALIPHATIC SULFONATES-BINDING PROTEIN-RELATED"/>
    <property type="match status" value="1"/>
</dbReference>
<proteinExistence type="inferred from homology"/>
<sequence>MNAIRRRCLALCVLAAVLAGCLSAPAPVLKLGTNVWPGYEPLYLAREQGVLDARQVGLVELLSASEVMRAYRNGAIDAAALTLDEVITLREMGMRPVIVQVADISAGADVILARPGLTRVEDLRGRRVGVEGTALGAYMLSRALTLNGMNLNDVTPVQLEVHEHQQAFVSGSVDAVVTFDPVRSQLLEAGAVPVFDSSQIPGEIVDVLVVREQLLHSHHAQIQHLIQAWQASLVRLKADPEAAARIMATRLKLPPDEVLQGLGQLEMPGGDASAALMIGAPPVLMQQADRLASLMREHGLIQQQPDLEGLIYSRYPD</sequence>
<gene>
    <name evidence="5" type="ORF">KTN04_04540</name>
</gene>
<comment type="similarity">
    <text evidence="2">Belongs to the bacterial solute-binding protein SsuA/TauA family.</text>
</comment>
<evidence type="ECO:0000313" key="5">
    <source>
        <dbReference type="EMBL" id="MBV0932602.1"/>
    </source>
</evidence>
<evidence type="ECO:0000313" key="6">
    <source>
        <dbReference type="Proteomes" id="UP000755551"/>
    </source>
</evidence>
<feature type="signal peptide" evidence="4">
    <location>
        <begin position="1"/>
        <end position="26"/>
    </location>
</feature>
<evidence type="ECO:0000256" key="4">
    <source>
        <dbReference type="SAM" id="SignalP"/>
    </source>
</evidence>
<evidence type="ECO:0000256" key="3">
    <source>
        <dbReference type="ARBA" id="ARBA00022729"/>
    </source>
</evidence>
<comment type="caution">
    <text evidence="5">The sequence shown here is derived from an EMBL/GenBank/DDBJ whole genome shotgun (WGS) entry which is preliminary data.</text>
</comment>
<evidence type="ECO:0000256" key="2">
    <source>
        <dbReference type="ARBA" id="ARBA00010742"/>
    </source>
</evidence>
<comment type="subcellular location">
    <subcellularLocation>
        <location evidence="1">Periplasm</location>
    </subcellularLocation>
</comment>
<keyword evidence="3 4" id="KW-0732">Signal</keyword>
<protein>
    <submittedName>
        <fullName evidence="5">ABC transporter substrate-binding protein</fullName>
    </submittedName>
</protein>
<accession>A0ABS6M8J1</accession>